<evidence type="ECO:0000256" key="3">
    <source>
        <dbReference type="ARBA" id="ARBA00023237"/>
    </source>
</evidence>
<evidence type="ECO:0000256" key="2">
    <source>
        <dbReference type="ARBA" id="ARBA00023136"/>
    </source>
</evidence>
<sequence>MLLASELIRRSRLIPPKAADRFLAACLGALLSTGAAAAQPNEVVAFDIPAQPLASALKAYGAAVPVQLFYDTDLVRGRQSSPVHGAFPSEAALHALLRGTGLSAASFDQGTVTILALPPRTGPMVDLQPAKARTMPFMPYLALVQAGLRSALCLSPATRLDPLERRFQLWLAPSGAVARAELLTPTGSSDRDRAYADALQTISIGEPPPSSMPEPVTLLILPRTTPDAAECSGSDQPAAFQAGSHG</sequence>
<dbReference type="GO" id="GO:0019867">
    <property type="term" value="C:outer membrane"/>
    <property type="evidence" value="ECO:0007669"/>
    <property type="project" value="InterPro"/>
</dbReference>
<evidence type="ECO:0000259" key="6">
    <source>
        <dbReference type="SMART" id="SM00965"/>
    </source>
</evidence>
<dbReference type="SUPFAM" id="SSF74653">
    <property type="entry name" value="TolA/TonB C-terminal domain"/>
    <property type="match status" value="1"/>
</dbReference>
<reference evidence="7" key="2">
    <citation type="submission" date="2020-09" db="EMBL/GenBank/DDBJ databases">
        <authorList>
            <person name="Sun Q."/>
            <person name="Zhou Y."/>
        </authorList>
    </citation>
    <scope>NUCLEOTIDE SEQUENCE</scope>
    <source>
        <strain evidence="7">CGMCC 1.15725</strain>
    </source>
</reference>
<keyword evidence="8" id="KW-1185">Reference proteome</keyword>
<dbReference type="InterPro" id="IPR011662">
    <property type="entry name" value="Secretin/TonB_short_N"/>
</dbReference>
<accession>A0A8J3E6C7</accession>
<keyword evidence="1" id="KW-0813">Transport</keyword>
<organism evidence="7 8">
    <name type="scientific">Aliidongia dinghuensis</name>
    <dbReference type="NCBI Taxonomy" id="1867774"/>
    <lineage>
        <taxon>Bacteria</taxon>
        <taxon>Pseudomonadati</taxon>
        <taxon>Pseudomonadota</taxon>
        <taxon>Alphaproteobacteria</taxon>
        <taxon>Rhodospirillales</taxon>
        <taxon>Dongiaceae</taxon>
        <taxon>Aliidongia</taxon>
    </lineage>
</organism>
<proteinExistence type="predicted"/>
<evidence type="ECO:0000256" key="4">
    <source>
        <dbReference type="SAM" id="MobiDB-lite"/>
    </source>
</evidence>
<comment type="caution">
    <text evidence="7">The sequence shown here is derived from an EMBL/GenBank/DDBJ whole genome shotgun (WGS) entry which is preliminary data.</text>
</comment>
<dbReference type="Gene3D" id="3.55.50.30">
    <property type="match status" value="1"/>
</dbReference>
<keyword evidence="3" id="KW-0998">Cell outer membrane</keyword>
<dbReference type="Proteomes" id="UP000646365">
    <property type="component" value="Unassembled WGS sequence"/>
</dbReference>
<dbReference type="EMBL" id="BMJQ01000019">
    <property type="protein sequence ID" value="GGF42966.1"/>
    <property type="molecule type" value="Genomic_DNA"/>
</dbReference>
<dbReference type="Pfam" id="PF07660">
    <property type="entry name" value="STN"/>
    <property type="match status" value="1"/>
</dbReference>
<evidence type="ECO:0000313" key="8">
    <source>
        <dbReference type="Proteomes" id="UP000646365"/>
    </source>
</evidence>
<feature type="region of interest" description="Disordered" evidence="4">
    <location>
        <begin position="227"/>
        <end position="246"/>
    </location>
</feature>
<evidence type="ECO:0000256" key="5">
    <source>
        <dbReference type="SAM" id="SignalP"/>
    </source>
</evidence>
<dbReference type="SMART" id="SM00965">
    <property type="entry name" value="STN"/>
    <property type="match status" value="1"/>
</dbReference>
<protein>
    <recommendedName>
        <fullName evidence="6">Secretin/TonB short N-terminal domain-containing protein</fullName>
    </recommendedName>
</protein>
<feature type="domain" description="Secretin/TonB short N-terminal" evidence="6">
    <location>
        <begin position="66"/>
        <end position="117"/>
    </location>
</feature>
<dbReference type="AlphaFoldDB" id="A0A8J3E6C7"/>
<feature type="signal peptide" evidence="5">
    <location>
        <begin position="1"/>
        <end position="37"/>
    </location>
</feature>
<reference evidence="7" key="1">
    <citation type="journal article" date="2014" name="Int. J. Syst. Evol. Microbiol.">
        <title>Complete genome sequence of Corynebacterium casei LMG S-19264T (=DSM 44701T), isolated from a smear-ripened cheese.</title>
        <authorList>
            <consortium name="US DOE Joint Genome Institute (JGI-PGF)"/>
            <person name="Walter F."/>
            <person name="Albersmeier A."/>
            <person name="Kalinowski J."/>
            <person name="Ruckert C."/>
        </authorList>
    </citation>
    <scope>NUCLEOTIDE SEQUENCE</scope>
    <source>
        <strain evidence="7">CGMCC 1.15725</strain>
    </source>
</reference>
<keyword evidence="5" id="KW-0732">Signal</keyword>
<gene>
    <name evidence="7" type="ORF">GCM10011611_56720</name>
</gene>
<feature type="chain" id="PRO_5035327556" description="Secretin/TonB short N-terminal domain-containing protein" evidence="5">
    <location>
        <begin position="38"/>
        <end position="246"/>
    </location>
</feature>
<evidence type="ECO:0000313" key="7">
    <source>
        <dbReference type="EMBL" id="GGF42966.1"/>
    </source>
</evidence>
<name>A0A8J3E6C7_9PROT</name>
<keyword evidence="2" id="KW-0472">Membrane</keyword>
<evidence type="ECO:0000256" key="1">
    <source>
        <dbReference type="ARBA" id="ARBA00022448"/>
    </source>
</evidence>